<dbReference type="Gene3D" id="3.80.10.10">
    <property type="entry name" value="Ribonuclease Inhibitor"/>
    <property type="match status" value="2"/>
</dbReference>
<keyword evidence="5" id="KW-1185">Reference proteome</keyword>
<evidence type="ECO:0000313" key="5">
    <source>
        <dbReference type="Proteomes" id="UP000008983"/>
    </source>
</evidence>
<dbReference type="eggNOG" id="KOG0531">
    <property type="taxonomic scope" value="Eukaryota"/>
</dbReference>
<sequence length="327" mass="38387">MSKKVASKEVKKVEEKPKLNYEDLILRNLSNARLTLDKQGYQFVNLNLAEKSLDSLNIVFQNYKALQNIDLHGNNLSDISVLSSLPNLIRLNVSQNNIKDMKALQNEEGFRNLKYLNLQKNRINELLTPKCPNLMHLNLNENNIDKMETFEGLEPLKILELRSNRISSIQQLINMPKLQELYLAQNKIKQIVGIDSLVSLQRLHLRQNNIEVFEETFPNLENLQYLNLRENKVEKIEEINKLVTLPNLKVLIHSFNPIINKNANYLFETINSLLKLERINKLQITKNIKLNAFAYAEDKYNKDQQERKRIEEEELLKQQQEENKEEN</sequence>
<evidence type="ECO:0000256" key="2">
    <source>
        <dbReference type="ARBA" id="ARBA00022737"/>
    </source>
</evidence>
<dbReference type="InterPro" id="IPR003591">
    <property type="entry name" value="Leu-rich_rpt_typical-subtyp"/>
</dbReference>
<feature type="coiled-coil region" evidence="3">
    <location>
        <begin position="293"/>
        <end position="323"/>
    </location>
</feature>
<reference evidence="4 5" key="1">
    <citation type="submission" date="2011-07" db="EMBL/GenBank/DDBJ databases">
        <authorList>
            <person name="Coyne R."/>
            <person name="Brami D."/>
            <person name="Johnson J."/>
            <person name="Hostetler J."/>
            <person name="Hannick L."/>
            <person name="Clark T."/>
            <person name="Cassidy-Hanley D."/>
            <person name="Inman J."/>
        </authorList>
    </citation>
    <scope>NUCLEOTIDE SEQUENCE [LARGE SCALE GENOMIC DNA]</scope>
    <source>
        <strain evidence="4 5">G5</strain>
    </source>
</reference>
<protein>
    <submittedName>
        <fullName evidence="4">Leucine rich repeat protein</fullName>
        <ecNumber evidence="4">3.1.3.16</ecNumber>
    </submittedName>
</protein>
<dbReference type="GO" id="GO:0005737">
    <property type="term" value="C:cytoplasm"/>
    <property type="evidence" value="ECO:0007669"/>
    <property type="project" value="TreeGrafter"/>
</dbReference>
<dbReference type="EC" id="3.1.3.16" evidence="4"/>
<dbReference type="OrthoDB" id="271226at2759"/>
<evidence type="ECO:0000256" key="1">
    <source>
        <dbReference type="ARBA" id="ARBA00022614"/>
    </source>
</evidence>
<dbReference type="GO" id="GO:0004722">
    <property type="term" value="F:protein serine/threonine phosphatase activity"/>
    <property type="evidence" value="ECO:0007669"/>
    <property type="project" value="UniProtKB-EC"/>
</dbReference>
<dbReference type="InterPro" id="IPR001611">
    <property type="entry name" value="Leu-rich_rpt"/>
</dbReference>
<accession>G0QMT1</accession>
<dbReference type="RefSeq" id="XP_004037470.1">
    <property type="nucleotide sequence ID" value="XM_004037422.1"/>
</dbReference>
<dbReference type="SMART" id="SM00369">
    <property type="entry name" value="LRR_TYP"/>
    <property type="match status" value="5"/>
</dbReference>
<organism evidence="4 5">
    <name type="scientific">Ichthyophthirius multifiliis</name>
    <name type="common">White spot disease agent</name>
    <name type="synonym">Ich</name>
    <dbReference type="NCBI Taxonomy" id="5932"/>
    <lineage>
        <taxon>Eukaryota</taxon>
        <taxon>Sar</taxon>
        <taxon>Alveolata</taxon>
        <taxon>Ciliophora</taxon>
        <taxon>Intramacronucleata</taxon>
        <taxon>Oligohymenophorea</taxon>
        <taxon>Hymenostomatida</taxon>
        <taxon>Ophryoglenina</taxon>
        <taxon>Ichthyophthirius</taxon>
    </lineage>
</organism>
<dbReference type="SUPFAM" id="SSF52058">
    <property type="entry name" value="L domain-like"/>
    <property type="match status" value="1"/>
</dbReference>
<keyword evidence="4" id="KW-0378">Hydrolase</keyword>
<keyword evidence="2" id="KW-0677">Repeat</keyword>
<dbReference type="InterPro" id="IPR025875">
    <property type="entry name" value="Leu-rich_rpt_4"/>
</dbReference>
<dbReference type="Proteomes" id="UP000008983">
    <property type="component" value="Unassembled WGS sequence"/>
</dbReference>
<dbReference type="PANTHER" id="PTHR15454">
    <property type="entry name" value="NISCHARIN RELATED"/>
    <property type="match status" value="1"/>
</dbReference>
<evidence type="ECO:0000256" key="3">
    <source>
        <dbReference type="SAM" id="Coils"/>
    </source>
</evidence>
<dbReference type="PROSITE" id="PS51450">
    <property type="entry name" value="LRR"/>
    <property type="match status" value="6"/>
</dbReference>
<keyword evidence="1" id="KW-0433">Leucine-rich repeat</keyword>
<dbReference type="STRING" id="857967.G0QMT1"/>
<keyword evidence="3" id="KW-0175">Coiled coil</keyword>
<dbReference type="GeneID" id="14909650"/>
<name>G0QMT1_ICHMU</name>
<proteinExistence type="predicted"/>
<dbReference type="Pfam" id="PF12799">
    <property type="entry name" value="LRR_4"/>
    <property type="match status" value="1"/>
</dbReference>
<dbReference type="OMA" id="QDNSGFH"/>
<dbReference type="InterPro" id="IPR032675">
    <property type="entry name" value="LRR_dom_sf"/>
</dbReference>
<dbReference type="AlphaFoldDB" id="G0QMT1"/>
<dbReference type="InParanoid" id="G0QMT1"/>
<dbReference type="Pfam" id="PF13855">
    <property type="entry name" value="LRR_8"/>
    <property type="match status" value="2"/>
</dbReference>
<dbReference type="SMART" id="SM00365">
    <property type="entry name" value="LRR_SD22"/>
    <property type="match status" value="5"/>
</dbReference>
<dbReference type="EMBL" id="GL983437">
    <property type="protein sequence ID" value="EGR33484.1"/>
    <property type="molecule type" value="Genomic_DNA"/>
</dbReference>
<evidence type="ECO:0000313" key="4">
    <source>
        <dbReference type="EMBL" id="EGR33484.1"/>
    </source>
</evidence>
<gene>
    <name evidence="4" type="ORF">IMG5_051620</name>
</gene>